<organism evidence="1 2">
    <name type="scientific">Agaribacillus aureus</name>
    <dbReference type="NCBI Taxonomy" id="3051825"/>
    <lineage>
        <taxon>Bacteria</taxon>
        <taxon>Pseudomonadati</taxon>
        <taxon>Bacteroidota</taxon>
        <taxon>Cytophagia</taxon>
        <taxon>Cytophagales</taxon>
        <taxon>Splendidivirgaceae</taxon>
        <taxon>Agaribacillus</taxon>
    </lineage>
</organism>
<comment type="caution">
    <text evidence="1">The sequence shown here is derived from an EMBL/GenBank/DDBJ whole genome shotgun (WGS) entry which is preliminary data.</text>
</comment>
<protein>
    <submittedName>
        <fullName evidence="1">Uncharacterized protein</fullName>
    </submittedName>
</protein>
<sequence>MNFSIDEDNITDEFSRLASDLLNRHQLTVNNHQFRFTEIEFYYCGDKHPDSYTHEHDMEAGRWRFHNQGFDITLKGETGYGGILIRGVKTKDRDDKTKFNYINGPRRVLFSIMKCLNPVDEPNNSFGLEAGDTIKEEIFKTFRHGLGPGKRYYDAKYRFIIEPREFDRKLFSGSEEIARSFDDEAMAERFLGYRLSKI</sequence>
<evidence type="ECO:0000313" key="2">
    <source>
        <dbReference type="Proteomes" id="UP001172083"/>
    </source>
</evidence>
<proteinExistence type="predicted"/>
<reference evidence="1" key="1">
    <citation type="submission" date="2023-06" db="EMBL/GenBank/DDBJ databases">
        <title>Genomic of Agaribacillus aureum.</title>
        <authorList>
            <person name="Wang G."/>
        </authorList>
    </citation>
    <scope>NUCLEOTIDE SEQUENCE</scope>
    <source>
        <strain evidence="1">BMA12</strain>
    </source>
</reference>
<accession>A0ABT8L2D0</accession>
<evidence type="ECO:0000313" key="1">
    <source>
        <dbReference type="EMBL" id="MDN5211902.1"/>
    </source>
</evidence>
<name>A0ABT8L2D0_9BACT</name>
<dbReference type="RefSeq" id="WP_346757229.1">
    <property type="nucleotide sequence ID" value="NZ_JAUJEB010000001.1"/>
</dbReference>
<gene>
    <name evidence="1" type="ORF">QQ020_07560</name>
</gene>
<dbReference type="EMBL" id="JAUJEB010000001">
    <property type="protein sequence ID" value="MDN5211902.1"/>
    <property type="molecule type" value="Genomic_DNA"/>
</dbReference>
<dbReference type="Proteomes" id="UP001172083">
    <property type="component" value="Unassembled WGS sequence"/>
</dbReference>
<keyword evidence="2" id="KW-1185">Reference proteome</keyword>